<feature type="transmembrane region" description="Helical" evidence="4">
    <location>
        <begin position="20"/>
        <end position="40"/>
    </location>
</feature>
<dbReference type="Pfam" id="PF07690">
    <property type="entry name" value="MFS_1"/>
    <property type="match status" value="1"/>
</dbReference>
<feature type="transmembrane region" description="Helical" evidence="4">
    <location>
        <begin position="496"/>
        <end position="514"/>
    </location>
</feature>
<dbReference type="RefSeq" id="WP_263723458.1">
    <property type="nucleotide sequence ID" value="NZ_JAOWLA010000034.1"/>
</dbReference>
<reference evidence="5 6" key="1">
    <citation type="submission" date="2022-10" db="EMBL/GenBank/DDBJ databases">
        <title>Defluviimonas sp. nov., isolated from ocean surface water.</title>
        <authorList>
            <person name="He W."/>
            <person name="Wang L."/>
            <person name="Zhang D.-F."/>
        </authorList>
    </citation>
    <scope>NUCLEOTIDE SEQUENCE [LARGE SCALE GENOMIC DNA]</scope>
    <source>
        <strain evidence="5 6">WL0075</strain>
    </source>
</reference>
<dbReference type="EMBL" id="JAOWLA010000034">
    <property type="protein sequence ID" value="MCV2866909.1"/>
    <property type="molecule type" value="Genomic_DNA"/>
</dbReference>
<feature type="transmembrane region" description="Helical" evidence="4">
    <location>
        <begin position="321"/>
        <end position="339"/>
    </location>
</feature>
<dbReference type="Gene3D" id="1.20.1250.20">
    <property type="entry name" value="MFS general substrate transporter like domains"/>
    <property type="match status" value="1"/>
</dbReference>
<evidence type="ECO:0000313" key="6">
    <source>
        <dbReference type="Proteomes" id="UP001652503"/>
    </source>
</evidence>
<organism evidence="5 6">
    <name type="scientific">Albidovulum sediminicola</name>
    <dbReference type="NCBI Taxonomy" id="2984331"/>
    <lineage>
        <taxon>Bacteria</taxon>
        <taxon>Pseudomonadati</taxon>
        <taxon>Pseudomonadota</taxon>
        <taxon>Alphaproteobacteria</taxon>
        <taxon>Rhodobacterales</taxon>
        <taxon>Paracoccaceae</taxon>
        <taxon>Albidovulum</taxon>
    </lineage>
</organism>
<feature type="transmembrane region" description="Helical" evidence="4">
    <location>
        <begin position="256"/>
        <end position="276"/>
    </location>
</feature>
<evidence type="ECO:0000313" key="5">
    <source>
        <dbReference type="EMBL" id="MCV2866909.1"/>
    </source>
</evidence>
<protein>
    <submittedName>
        <fullName evidence="5">MFS transporter</fullName>
    </submittedName>
</protein>
<comment type="caution">
    <text evidence="5">The sequence shown here is derived from an EMBL/GenBank/DDBJ whole genome shotgun (WGS) entry which is preliminary data.</text>
</comment>
<feature type="transmembrane region" description="Helical" evidence="4">
    <location>
        <begin position="169"/>
        <end position="193"/>
    </location>
</feature>
<keyword evidence="1 4" id="KW-0812">Transmembrane</keyword>
<dbReference type="InterPro" id="IPR036259">
    <property type="entry name" value="MFS_trans_sf"/>
</dbReference>
<gene>
    <name evidence="5" type="ORF">OE647_19580</name>
</gene>
<name>A0ABT2Z702_9RHOB</name>
<proteinExistence type="predicted"/>
<keyword evidence="2 4" id="KW-1133">Transmembrane helix</keyword>
<accession>A0ABT2Z702</accession>
<sequence>MASRVDNLDMLRVRARMTAILTSVVVLWVFLFSFVTLVFLDRAIAPELQQRTRLIGNVVRDNLQQTLSTGIPIQMVGGVDTYLGEIIDEFAEIRRITVETSKGEVVADLTRDEPPALLDRLEIGRRLGITGSEQRMPVLVGNEVVGQIHLVSSALFVETRLRSVLLDAAVLALAVILIGVEVTLVVGSNMILLPLRSIIALAREQAQGRFVHTIAPGGLPTLRLVARRLNGHARDLAGTRTQPVRMVVPVLTDMRLALFTFVTATEVTASFLPIYARDATRPDWLEPGLAAAAPSALYLAALAVLSPFASRLVRRFGAGQVFAAASMPAALALAGMAVTDSIAGVVLGRGAIAICYAFATIACQDFALALRGGSEGTRVSAVIMAMIFGGTFCGAAIGGILSDRYGYGAAMLLGAGLSIVAGILGYRGLGATSDAPVRESASAISTGTTLHVTFYAFLFGIVVPLNLVTAVCIWYLAPLRLAELGASPAETARVIMLFYLFQLVLGPVAAKLAVSWLGPVSTMAVGAVIAASALVAFGLGTFWLTMAMVAGVGAGFALLRGPALEFAAECAHGSPHRLTIYRVVERSVTLVGLLAAASINGNGDRDSLLNGLCALVIGGLLIFIASVAIESRSEERP</sequence>
<feature type="transmembrane region" description="Helical" evidence="4">
    <location>
        <begin position="526"/>
        <end position="559"/>
    </location>
</feature>
<feature type="transmembrane region" description="Helical" evidence="4">
    <location>
        <begin position="407"/>
        <end position="429"/>
    </location>
</feature>
<keyword evidence="3 4" id="KW-0472">Membrane</keyword>
<dbReference type="InterPro" id="IPR011701">
    <property type="entry name" value="MFS"/>
</dbReference>
<evidence type="ECO:0000256" key="1">
    <source>
        <dbReference type="ARBA" id="ARBA00022692"/>
    </source>
</evidence>
<evidence type="ECO:0000256" key="2">
    <source>
        <dbReference type="ARBA" id="ARBA00022989"/>
    </source>
</evidence>
<feature type="transmembrane region" description="Helical" evidence="4">
    <location>
        <begin position="608"/>
        <end position="629"/>
    </location>
</feature>
<feature type="transmembrane region" description="Helical" evidence="4">
    <location>
        <begin position="450"/>
        <end position="476"/>
    </location>
</feature>
<evidence type="ECO:0000256" key="3">
    <source>
        <dbReference type="ARBA" id="ARBA00023136"/>
    </source>
</evidence>
<feature type="transmembrane region" description="Helical" evidence="4">
    <location>
        <begin position="351"/>
        <end position="370"/>
    </location>
</feature>
<dbReference type="SUPFAM" id="SSF103473">
    <property type="entry name" value="MFS general substrate transporter"/>
    <property type="match status" value="1"/>
</dbReference>
<feature type="transmembrane region" description="Helical" evidence="4">
    <location>
        <begin position="288"/>
        <end position="309"/>
    </location>
</feature>
<feature type="transmembrane region" description="Helical" evidence="4">
    <location>
        <begin position="382"/>
        <end position="401"/>
    </location>
</feature>
<keyword evidence="6" id="KW-1185">Reference proteome</keyword>
<evidence type="ECO:0000256" key="4">
    <source>
        <dbReference type="SAM" id="Phobius"/>
    </source>
</evidence>
<dbReference type="Proteomes" id="UP001652503">
    <property type="component" value="Unassembled WGS sequence"/>
</dbReference>